<sequence length="157" mass="17074">MEFADDHRSFLAAGLPAGGGWPDWRYGNPDGLRQWLALPGKGVLEAVRFKGYWASSWGPRPDGVTDAEDAAADLAAVPWLVPIFGGRYLPAGRGTYGHPVLSVYGADIICWAPDLADYVPQEFGEGDVGKRHSYDGWEMSASAEFWAECLAWSALEP</sequence>
<accession>A0ABW7SHF7</accession>
<organism evidence="1 2">
    <name type="scientific">Micromonospora rubida</name>
    <dbReference type="NCBI Taxonomy" id="2697657"/>
    <lineage>
        <taxon>Bacteria</taxon>
        <taxon>Bacillati</taxon>
        <taxon>Actinomycetota</taxon>
        <taxon>Actinomycetes</taxon>
        <taxon>Micromonosporales</taxon>
        <taxon>Micromonosporaceae</taxon>
        <taxon>Micromonospora</taxon>
    </lineage>
</organism>
<dbReference type="Proteomes" id="UP001611075">
    <property type="component" value="Unassembled WGS sequence"/>
</dbReference>
<protein>
    <recommendedName>
        <fullName evidence="3">SMI1/KNR4 family protein</fullName>
    </recommendedName>
</protein>
<dbReference type="EMBL" id="JBIRPU010000005">
    <property type="protein sequence ID" value="MFI0793131.1"/>
    <property type="molecule type" value="Genomic_DNA"/>
</dbReference>
<evidence type="ECO:0008006" key="3">
    <source>
        <dbReference type="Google" id="ProtNLM"/>
    </source>
</evidence>
<evidence type="ECO:0000313" key="2">
    <source>
        <dbReference type="Proteomes" id="UP001611075"/>
    </source>
</evidence>
<dbReference type="PANTHER" id="PTHR32011:SF2">
    <property type="entry name" value="OS08G0472400 PROTEIN"/>
    <property type="match status" value="1"/>
</dbReference>
<evidence type="ECO:0000313" key="1">
    <source>
        <dbReference type="EMBL" id="MFI0793131.1"/>
    </source>
</evidence>
<dbReference type="PANTHER" id="PTHR32011">
    <property type="entry name" value="OS08G0472400 PROTEIN"/>
    <property type="match status" value="1"/>
</dbReference>
<comment type="caution">
    <text evidence="1">The sequence shown here is derived from an EMBL/GenBank/DDBJ whole genome shotgun (WGS) entry which is preliminary data.</text>
</comment>
<reference evidence="1 2" key="1">
    <citation type="submission" date="2024-10" db="EMBL/GenBank/DDBJ databases">
        <title>The Natural Products Discovery Center: Release of the First 8490 Sequenced Strains for Exploring Actinobacteria Biosynthetic Diversity.</title>
        <authorList>
            <person name="Kalkreuter E."/>
            <person name="Kautsar S.A."/>
            <person name="Yang D."/>
            <person name="Bader C.D."/>
            <person name="Teijaro C.N."/>
            <person name="Fluegel L."/>
            <person name="Davis C.M."/>
            <person name="Simpson J.R."/>
            <person name="Lauterbach L."/>
            <person name="Steele A.D."/>
            <person name="Gui C."/>
            <person name="Meng S."/>
            <person name="Li G."/>
            <person name="Viehrig K."/>
            <person name="Ye F."/>
            <person name="Su P."/>
            <person name="Kiefer A.F."/>
            <person name="Nichols A."/>
            <person name="Cepeda A.J."/>
            <person name="Yan W."/>
            <person name="Fan B."/>
            <person name="Jiang Y."/>
            <person name="Adhikari A."/>
            <person name="Zheng C.-J."/>
            <person name="Schuster L."/>
            <person name="Cowan T.M."/>
            <person name="Smanski M.J."/>
            <person name="Chevrette M.G."/>
            <person name="De Carvalho L.P.S."/>
            <person name="Shen B."/>
        </authorList>
    </citation>
    <scope>NUCLEOTIDE SEQUENCE [LARGE SCALE GENOMIC DNA]</scope>
    <source>
        <strain evidence="1 2">NPDC021253</strain>
    </source>
</reference>
<keyword evidence="2" id="KW-1185">Reference proteome</keyword>
<proteinExistence type="predicted"/>
<dbReference type="RefSeq" id="WP_396678293.1">
    <property type="nucleotide sequence ID" value="NZ_JBIRPU010000005.1"/>
</dbReference>
<gene>
    <name evidence="1" type="ORF">ACH4OY_10580</name>
</gene>
<name>A0ABW7SHF7_9ACTN</name>